<dbReference type="EMBL" id="VEPZ02000430">
    <property type="protein sequence ID" value="KAE8725120.1"/>
    <property type="molecule type" value="Genomic_DNA"/>
</dbReference>
<keyword evidence="10" id="KW-0064">Aspartyl protease</keyword>
<evidence type="ECO:0000256" key="13">
    <source>
        <dbReference type="ARBA" id="ARBA00022840"/>
    </source>
</evidence>
<keyword evidence="4" id="KW-0723">Serine/threonine-protein kinase</keyword>
<evidence type="ECO:0000256" key="5">
    <source>
        <dbReference type="ARBA" id="ARBA00022670"/>
    </source>
</evidence>
<dbReference type="InterPro" id="IPR057670">
    <property type="entry name" value="SH3_retrovirus"/>
</dbReference>
<dbReference type="SMART" id="SM00360">
    <property type="entry name" value="RRM"/>
    <property type="match status" value="4"/>
</dbReference>
<dbReference type="SUPFAM" id="SSF53098">
    <property type="entry name" value="Ribonuclease H-like"/>
    <property type="match status" value="1"/>
</dbReference>
<feature type="domain" description="Integrase catalytic" evidence="22">
    <location>
        <begin position="546"/>
        <end position="716"/>
    </location>
</feature>
<evidence type="ECO:0000256" key="3">
    <source>
        <dbReference type="ARBA" id="ARBA00012513"/>
    </source>
</evidence>
<evidence type="ECO:0000313" key="23">
    <source>
        <dbReference type="EMBL" id="KAE8725120.1"/>
    </source>
</evidence>
<dbReference type="InterPro" id="IPR000719">
    <property type="entry name" value="Prot_kinase_dom"/>
</dbReference>
<evidence type="ECO:0000256" key="7">
    <source>
        <dbReference type="ARBA" id="ARBA00022723"/>
    </source>
</evidence>
<dbReference type="InterPro" id="IPR035979">
    <property type="entry name" value="RBD_domain_sf"/>
</dbReference>
<dbReference type="Pfam" id="PF00665">
    <property type="entry name" value="rve"/>
    <property type="match status" value="1"/>
</dbReference>
<dbReference type="InterPro" id="IPR000504">
    <property type="entry name" value="RRM_dom"/>
</dbReference>
<protein>
    <recommendedName>
        <fullName evidence="3">non-specific serine/threonine protein kinase</fullName>
        <ecNumber evidence="3">2.7.11.1</ecNumber>
    </recommendedName>
</protein>
<keyword evidence="11" id="KW-0418">Kinase</keyword>
<dbReference type="Pfam" id="PF07727">
    <property type="entry name" value="RVT_2"/>
    <property type="match status" value="1"/>
</dbReference>
<dbReference type="PROSITE" id="PS50158">
    <property type="entry name" value="ZF_CCHC"/>
    <property type="match status" value="1"/>
</dbReference>
<sequence length="1688" mass="190994">MAVPTAVTLMASMVSLYVGDLHPDITDGTLFDAFNSFKGISSVRVSHYAMEKMNHSSIHGKMIRVAWSLRDPDARKSGVRNVFVKNLSESIDCVGLQELFQRFGNVISCKVATFEDGKSKVKDLQQSRDIRVGAMAADEGKVKIEKFDGADFGFRKMQIEDFLYQKNLYQPLSGKQPEGMKNEDWALLDRKALEVIRLTLSRNVAFNIAKEKTTAGLMAALSSMYEKPSALNKVHLMRRLFNLWMTEGASVAQHLNELNTITTYWNATVTAVSSSSGNSKLKFDDVRDLVLSEEIRRRESGEASTSSALHTQSRGRTSERNSNRSISKSRRRKSRTRNKDFTCYNYGKKGHFKRDCRAPKKNTGAQESANMTDETGDAMILSVNSLIESWILDSGASFNSTPCQEIMENYVSGDFRKVHLADDETLKIVGKGDIRLKMPNQTTWKLTGVRHIPGLKRNLISIGQLDGEGYSTTFSGCEWKITKGALVIARGKKTGTLHHQRLGHMSEKRMKILLSKGKLPDLKNVDVGLCEDCIFGKQKKVSFTKIGKTPKAERLELVHTDVWGPSPVPSLAGSLYYVTFINDSTRKVWVYFLKKKSEVFDTFRKWKAMVENETGLKVKRLRSDNGGEYRDNRFRDFCANNGIKMETTVPITPQQNGVAERMNRTLNERARSMRIHAGLPKFLWAEAINTAAYLINRGPSVPLDGGIPEEAWSKKEINISHLRVFGCISYVHINSAERSKLDAKSNKCVFVGYGGDEFGYRFWDYENRKIIRSRDIIFKENVMYKDRSTAESNNTEAETKEFAEFEEISGNDVQISPEAPSLHYLLLTDNGEPECYDEAMQVEDSVKWESSMKDEMDSLMSNQTWELAELPPGKKALHNKWIYMIKEEHDGSKRYKARLVVKGFQQKEGIDYNEIFSPVVKLSTIGLVLKIVAVENLHLEQLYVKTTFLHGDLEEEIYMRQPEGFIEADKKNLVCRLKKSLYGLKQAPRQRYKKFVSFMGSSGFTRCQADHCCYIKRFDNNFIILLLYVDDMLVAGSNMQEIIHLKQKLSKLFAMRIKRDTKSGTLMLSQAEYINKVLSRFNMQDAKPVSTPLGVHFRLSKDQSPKTEEERAHMVKVSYASAIGSLMYAMVCTRPDIAHAVGAVSRYMNNPGKIHWEAVKWILRYLRGTTNKALCFKGGDTIPTGYVNLSESTDSVGLQELSQRFGNVISCKVATFEDGKSKGYGFVQFESEESATAAIEKLDNNMICDKKVFVGKFMKKCDRILPSPDVKYTNMYILPGKIASLAVTRDENGASRGFDFVNFECPDDAKRAMESMKGSKLGSKVLYVAREQKKAEREQILRNQYEERRKEQIMKYNHHFCRWQSTFKSESRNLQRDQYGNFSNHPVAVEFDTFQDFEFRDMDNSHIGIDINSLHSNASVSASYYTQGGSTKQNLTPKSGKLIQAWIDYDSVENIMNVTIAPTSKRPSPLVFSCRSLAVSSRVYVCWFLSQLSLYEQIAIHRDVKASNVLLDDELNARLGDFSLARLYEHGSNPGTSRIVGTMGYIAPDLPKTRKATTRSNAYAFGALLLEVAYGRRPIDLKALPEELVLVDWVWEKIRQGRVLDVVDTRLNGQYDEGEVIMVLKLGLICSNDVPAVRPSMRKLVRYLDGEVDLPENSTPPAAFHGGAEGFDAFVAFVLVLILIPIIG</sequence>
<dbReference type="InterPro" id="IPR019825">
    <property type="entry name" value="Lectin_legB_Mn/Ca_BS"/>
</dbReference>
<dbReference type="PROSITE" id="PS50994">
    <property type="entry name" value="INTEGRASE"/>
    <property type="match status" value="1"/>
</dbReference>
<dbReference type="GO" id="GO:0015074">
    <property type="term" value="P:DNA integration"/>
    <property type="evidence" value="ECO:0007669"/>
    <property type="project" value="InterPro"/>
</dbReference>
<comment type="similarity">
    <text evidence="1">In the N-terminal section; belongs to the leguminous lectin family.</text>
</comment>
<dbReference type="Pfam" id="PF00069">
    <property type="entry name" value="Pkinase"/>
    <property type="match status" value="1"/>
</dbReference>
<evidence type="ECO:0000259" key="22">
    <source>
        <dbReference type="PROSITE" id="PS50994"/>
    </source>
</evidence>
<evidence type="ECO:0000256" key="12">
    <source>
        <dbReference type="ARBA" id="ARBA00022801"/>
    </source>
</evidence>
<reference evidence="23" key="1">
    <citation type="submission" date="2019-09" db="EMBL/GenBank/DDBJ databases">
        <title>Draft genome information of white flower Hibiscus syriacus.</title>
        <authorList>
            <person name="Kim Y.-M."/>
        </authorList>
    </citation>
    <scope>NUCLEOTIDE SEQUENCE [LARGE SCALE GENOMIC DNA]</scope>
    <source>
        <strain evidence="23">YM2019G1</strain>
    </source>
</reference>
<dbReference type="GO" id="GO:0005524">
    <property type="term" value="F:ATP binding"/>
    <property type="evidence" value="ECO:0007669"/>
    <property type="project" value="UniProtKB-KW"/>
</dbReference>
<dbReference type="InterPro" id="IPR039537">
    <property type="entry name" value="Retrotran_Ty1/copia-like"/>
</dbReference>
<dbReference type="InterPro" id="IPR036397">
    <property type="entry name" value="RNaseH_sf"/>
</dbReference>
<dbReference type="InterPro" id="IPR025724">
    <property type="entry name" value="GAG-pre-integrase_dom"/>
</dbReference>
<feature type="domain" description="Protein kinase" evidence="19">
    <location>
        <begin position="1271"/>
        <end position="1652"/>
    </location>
</feature>
<evidence type="ECO:0000256" key="4">
    <source>
        <dbReference type="ARBA" id="ARBA00022527"/>
    </source>
</evidence>
<evidence type="ECO:0000256" key="2">
    <source>
        <dbReference type="ARBA" id="ARBA00010217"/>
    </source>
</evidence>
<keyword evidence="13" id="KW-0067">ATP-binding</keyword>
<dbReference type="GO" id="GO:0006508">
    <property type="term" value="P:proteolysis"/>
    <property type="evidence" value="ECO:0007669"/>
    <property type="project" value="UniProtKB-KW"/>
</dbReference>
<dbReference type="GO" id="GO:0008270">
    <property type="term" value="F:zinc ion binding"/>
    <property type="evidence" value="ECO:0007669"/>
    <property type="project" value="UniProtKB-KW"/>
</dbReference>
<dbReference type="FunFam" id="1.10.510.10:FF:000108">
    <property type="entry name" value="L-type lectin-domain containing receptor kinase S.4"/>
    <property type="match status" value="1"/>
</dbReference>
<dbReference type="PANTHER" id="PTHR42648:SF28">
    <property type="entry name" value="TRANSPOSON-ENCODED PROTEIN WITH RIBONUCLEASE H-LIKE AND RETROVIRUS ZINC FINGER-LIKE DOMAINS"/>
    <property type="match status" value="1"/>
</dbReference>
<dbReference type="SUPFAM" id="SSF54928">
    <property type="entry name" value="RNA-binding domain, RBD"/>
    <property type="match status" value="2"/>
</dbReference>
<evidence type="ECO:0000256" key="17">
    <source>
        <dbReference type="PROSITE-ProRule" id="PRU00176"/>
    </source>
</evidence>
<dbReference type="InterPro" id="IPR012337">
    <property type="entry name" value="RNaseH-like_sf"/>
</dbReference>
<dbReference type="Gene3D" id="1.10.510.10">
    <property type="entry name" value="Transferase(Phosphotransferase) domain 1"/>
    <property type="match status" value="1"/>
</dbReference>
<dbReference type="PROSITE" id="PS50102">
    <property type="entry name" value="RRM"/>
    <property type="match status" value="2"/>
</dbReference>
<gene>
    <name evidence="23" type="ORF">F3Y22_tig00009009pilonHSYRG00079</name>
</gene>
<organism evidence="23 24">
    <name type="scientific">Hibiscus syriacus</name>
    <name type="common">Rose of Sharon</name>
    <dbReference type="NCBI Taxonomy" id="106335"/>
    <lineage>
        <taxon>Eukaryota</taxon>
        <taxon>Viridiplantae</taxon>
        <taxon>Streptophyta</taxon>
        <taxon>Embryophyta</taxon>
        <taxon>Tracheophyta</taxon>
        <taxon>Spermatophyta</taxon>
        <taxon>Magnoliopsida</taxon>
        <taxon>eudicotyledons</taxon>
        <taxon>Gunneridae</taxon>
        <taxon>Pentapetalae</taxon>
        <taxon>rosids</taxon>
        <taxon>malvids</taxon>
        <taxon>Malvales</taxon>
        <taxon>Malvaceae</taxon>
        <taxon>Malvoideae</taxon>
        <taxon>Hibiscus</taxon>
    </lineage>
</organism>
<dbReference type="SUPFAM" id="SSF57756">
    <property type="entry name" value="Retrovirus zinc finger-like domains"/>
    <property type="match status" value="1"/>
</dbReference>
<dbReference type="GO" id="GO:0030246">
    <property type="term" value="F:carbohydrate binding"/>
    <property type="evidence" value="ECO:0007669"/>
    <property type="project" value="UniProtKB-KW"/>
</dbReference>
<evidence type="ECO:0000256" key="9">
    <source>
        <dbReference type="ARBA" id="ARBA00022741"/>
    </source>
</evidence>
<keyword evidence="17" id="KW-0694">RNA-binding</keyword>
<dbReference type="InterPro" id="IPR013103">
    <property type="entry name" value="RVT_2"/>
</dbReference>
<feature type="compositionally biased region" description="Polar residues" evidence="18">
    <location>
        <begin position="302"/>
        <end position="315"/>
    </location>
</feature>
<dbReference type="InterPro" id="IPR001878">
    <property type="entry name" value="Znf_CCHC"/>
</dbReference>
<keyword evidence="8" id="KW-0430">Lectin</keyword>
<dbReference type="InterPro" id="IPR054722">
    <property type="entry name" value="PolX-like_BBD"/>
</dbReference>
<keyword evidence="9" id="KW-0547">Nucleotide-binding</keyword>
<dbReference type="Pfam" id="PF14223">
    <property type="entry name" value="Retrotran_gag_2"/>
    <property type="match status" value="1"/>
</dbReference>
<name>A0A6A3C778_HIBSY</name>
<comment type="catalytic activity">
    <reaction evidence="14">
        <text>L-threonyl-[protein] + ATP = O-phospho-L-threonyl-[protein] + ADP + H(+)</text>
        <dbReference type="Rhea" id="RHEA:46608"/>
        <dbReference type="Rhea" id="RHEA-COMP:11060"/>
        <dbReference type="Rhea" id="RHEA-COMP:11605"/>
        <dbReference type="ChEBI" id="CHEBI:15378"/>
        <dbReference type="ChEBI" id="CHEBI:30013"/>
        <dbReference type="ChEBI" id="CHEBI:30616"/>
        <dbReference type="ChEBI" id="CHEBI:61977"/>
        <dbReference type="ChEBI" id="CHEBI:456216"/>
        <dbReference type="EC" id="2.7.11.1"/>
    </reaction>
</comment>
<evidence type="ECO:0000256" key="8">
    <source>
        <dbReference type="ARBA" id="ARBA00022734"/>
    </source>
</evidence>
<evidence type="ECO:0000256" key="6">
    <source>
        <dbReference type="ARBA" id="ARBA00022679"/>
    </source>
</evidence>
<dbReference type="SUPFAM" id="SSF56672">
    <property type="entry name" value="DNA/RNA polymerases"/>
    <property type="match status" value="1"/>
</dbReference>
<dbReference type="Pfam" id="PF22936">
    <property type="entry name" value="Pol_BBD"/>
    <property type="match status" value="1"/>
</dbReference>
<keyword evidence="16" id="KW-0862">Zinc</keyword>
<evidence type="ECO:0000256" key="10">
    <source>
        <dbReference type="ARBA" id="ARBA00022750"/>
    </source>
</evidence>
<dbReference type="SUPFAM" id="SSF49899">
    <property type="entry name" value="Concanavalin A-like lectins/glucanases"/>
    <property type="match status" value="1"/>
</dbReference>
<dbReference type="Proteomes" id="UP000436088">
    <property type="component" value="Unassembled WGS sequence"/>
</dbReference>
<dbReference type="SUPFAM" id="SSF56112">
    <property type="entry name" value="Protein kinase-like (PK-like)"/>
    <property type="match status" value="1"/>
</dbReference>
<dbReference type="PROSITE" id="PS50011">
    <property type="entry name" value="PROTEIN_KINASE_DOM"/>
    <property type="match status" value="1"/>
</dbReference>
<dbReference type="PROSITE" id="PS00307">
    <property type="entry name" value="LECTIN_LEGUME_BETA"/>
    <property type="match status" value="1"/>
</dbReference>
<keyword evidence="16" id="KW-0863">Zinc-finger</keyword>
<dbReference type="Pfam" id="PF13976">
    <property type="entry name" value="gag_pre-integrs"/>
    <property type="match status" value="1"/>
</dbReference>
<dbReference type="SMART" id="SM00220">
    <property type="entry name" value="S_TKc"/>
    <property type="match status" value="1"/>
</dbReference>
<evidence type="ECO:0000256" key="14">
    <source>
        <dbReference type="ARBA" id="ARBA00047899"/>
    </source>
</evidence>
<dbReference type="InterPro" id="IPR012677">
    <property type="entry name" value="Nucleotide-bd_a/b_plait_sf"/>
</dbReference>
<dbReference type="EC" id="2.7.11.1" evidence="3"/>
<dbReference type="Pfam" id="PF25597">
    <property type="entry name" value="SH3_retrovirus"/>
    <property type="match status" value="1"/>
</dbReference>
<keyword evidence="5" id="KW-0645">Protease</keyword>
<dbReference type="InterPro" id="IPR013320">
    <property type="entry name" value="ConA-like_dom_sf"/>
</dbReference>
<dbReference type="Gene3D" id="3.30.420.10">
    <property type="entry name" value="Ribonuclease H-like superfamily/Ribonuclease H"/>
    <property type="match status" value="1"/>
</dbReference>
<keyword evidence="12" id="KW-0378">Hydrolase</keyword>
<feature type="domain" description="RRM" evidence="20">
    <location>
        <begin position="1250"/>
        <end position="1333"/>
    </location>
</feature>
<dbReference type="PANTHER" id="PTHR42648">
    <property type="entry name" value="TRANSPOSASE, PUTATIVE-RELATED"/>
    <property type="match status" value="1"/>
</dbReference>
<comment type="catalytic activity">
    <reaction evidence="15">
        <text>L-seryl-[protein] + ATP = O-phospho-L-seryl-[protein] + ADP + H(+)</text>
        <dbReference type="Rhea" id="RHEA:17989"/>
        <dbReference type="Rhea" id="RHEA-COMP:9863"/>
        <dbReference type="Rhea" id="RHEA-COMP:11604"/>
        <dbReference type="ChEBI" id="CHEBI:15378"/>
        <dbReference type="ChEBI" id="CHEBI:29999"/>
        <dbReference type="ChEBI" id="CHEBI:30616"/>
        <dbReference type="ChEBI" id="CHEBI:83421"/>
        <dbReference type="ChEBI" id="CHEBI:456216"/>
        <dbReference type="EC" id="2.7.11.1"/>
    </reaction>
</comment>
<feature type="domain" description="RRM" evidence="20">
    <location>
        <begin position="1188"/>
        <end position="1259"/>
    </location>
</feature>
<dbReference type="Gene3D" id="2.60.120.200">
    <property type="match status" value="1"/>
</dbReference>
<keyword evidence="7" id="KW-0479">Metal-binding</keyword>
<evidence type="ECO:0000313" key="24">
    <source>
        <dbReference type="Proteomes" id="UP000436088"/>
    </source>
</evidence>
<evidence type="ECO:0000256" key="1">
    <source>
        <dbReference type="ARBA" id="ARBA00008536"/>
    </source>
</evidence>
<dbReference type="GO" id="GO:0004190">
    <property type="term" value="F:aspartic-type endopeptidase activity"/>
    <property type="evidence" value="ECO:0007669"/>
    <property type="project" value="UniProtKB-KW"/>
</dbReference>
<keyword evidence="24" id="KW-1185">Reference proteome</keyword>
<evidence type="ECO:0000256" key="18">
    <source>
        <dbReference type="SAM" id="MobiDB-lite"/>
    </source>
</evidence>
<dbReference type="GO" id="GO:0004674">
    <property type="term" value="F:protein serine/threonine kinase activity"/>
    <property type="evidence" value="ECO:0007669"/>
    <property type="project" value="UniProtKB-KW"/>
</dbReference>
<comment type="similarity">
    <text evidence="2">In the C-terminal section; belongs to the protein kinase superfamily. Ser/Thr protein kinase family.</text>
</comment>
<dbReference type="GO" id="GO:0003723">
    <property type="term" value="F:RNA binding"/>
    <property type="evidence" value="ECO:0007669"/>
    <property type="project" value="UniProtKB-UniRule"/>
</dbReference>
<evidence type="ECO:0000259" key="21">
    <source>
        <dbReference type="PROSITE" id="PS50158"/>
    </source>
</evidence>
<feature type="compositionally biased region" description="Basic residues" evidence="18">
    <location>
        <begin position="327"/>
        <end position="336"/>
    </location>
</feature>
<comment type="caution">
    <text evidence="23">The sequence shown here is derived from an EMBL/GenBank/DDBJ whole genome shotgun (WGS) entry which is preliminary data.</text>
</comment>
<evidence type="ECO:0000259" key="19">
    <source>
        <dbReference type="PROSITE" id="PS50011"/>
    </source>
</evidence>
<dbReference type="Pfam" id="PF00076">
    <property type="entry name" value="RRM_1"/>
    <property type="match status" value="2"/>
</dbReference>
<dbReference type="Gene3D" id="4.10.60.10">
    <property type="entry name" value="Zinc finger, CCHC-type"/>
    <property type="match status" value="1"/>
</dbReference>
<evidence type="ECO:0000256" key="16">
    <source>
        <dbReference type="PROSITE-ProRule" id="PRU00047"/>
    </source>
</evidence>
<feature type="region of interest" description="Disordered" evidence="18">
    <location>
        <begin position="297"/>
        <end position="342"/>
    </location>
</feature>
<dbReference type="InterPro" id="IPR001220">
    <property type="entry name" value="Legume_lectin_dom"/>
</dbReference>
<proteinExistence type="inferred from homology"/>
<dbReference type="Gene3D" id="3.30.70.330">
    <property type="match status" value="3"/>
</dbReference>
<dbReference type="Pfam" id="PF00139">
    <property type="entry name" value="Lectin_legB"/>
    <property type="match status" value="1"/>
</dbReference>
<dbReference type="InterPro" id="IPR001584">
    <property type="entry name" value="Integrase_cat-core"/>
</dbReference>
<evidence type="ECO:0000256" key="11">
    <source>
        <dbReference type="ARBA" id="ARBA00022777"/>
    </source>
</evidence>
<keyword evidence="6" id="KW-0808">Transferase</keyword>
<feature type="domain" description="CCHC-type" evidence="21">
    <location>
        <begin position="343"/>
        <end position="357"/>
    </location>
</feature>
<accession>A0A6A3C778</accession>
<dbReference type="InterPro" id="IPR036875">
    <property type="entry name" value="Znf_CCHC_sf"/>
</dbReference>
<dbReference type="InterPro" id="IPR043502">
    <property type="entry name" value="DNA/RNA_pol_sf"/>
</dbReference>
<dbReference type="InterPro" id="IPR011009">
    <property type="entry name" value="Kinase-like_dom_sf"/>
</dbReference>
<evidence type="ECO:0000256" key="15">
    <source>
        <dbReference type="ARBA" id="ARBA00048679"/>
    </source>
</evidence>
<evidence type="ECO:0000259" key="20">
    <source>
        <dbReference type="PROSITE" id="PS50102"/>
    </source>
</evidence>